<proteinExistence type="inferred from homology"/>
<dbReference type="InterPro" id="IPR036390">
    <property type="entry name" value="WH_DNA-bd_sf"/>
</dbReference>
<gene>
    <name evidence="5" type="ORF">LCGC14_0017350</name>
</gene>
<keyword evidence="4" id="KW-0804">Transcription</keyword>
<comment type="similarity">
    <text evidence="1">Belongs to the BlaI transcriptional regulatory family.</text>
</comment>
<evidence type="ECO:0000313" key="5">
    <source>
        <dbReference type="EMBL" id="KKO11258.1"/>
    </source>
</evidence>
<dbReference type="Gene3D" id="1.10.10.10">
    <property type="entry name" value="Winged helix-like DNA-binding domain superfamily/Winged helix DNA-binding domain"/>
    <property type="match status" value="1"/>
</dbReference>
<evidence type="ECO:0000256" key="2">
    <source>
        <dbReference type="ARBA" id="ARBA00023015"/>
    </source>
</evidence>
<dbReference type="PIRSF" id="PIRSF019455">
    <property type="entry name" value="CopR_AtkY"/>
    <property type="match status" value="1"/>
</dbReference>
<keyword evidence="2" id="KW-0805">Transcription regulation</keyword>
<evidence type="ECO:0000256" key="4">
    <source>
        <dbReference type="ARBA" id="ARBA00023163"/>
    </source>
</evidence>
<evidence type="ECO:0000256" key="1">
    <source>
        <dbReference type="ARBA" id="ARBA00011046"/>
    </source>
</evidence>
<reference evidence="5" key="1">
    <citation type="journal article" date="2015" name="Nature">
        <title>Complex archaea that bridge the gap between prokaryotes and eukaryotes.</title>
        <authorList>
            <person name="Spang A."/>
            <person name="Saw J.H."/>
            <person name="Jorgensen S.L."/>
            <person name="Zaremba-Niedzwiedzka K."/>
            <person name="Martijn J."/>
            <person name="Lind A.E."/>
            <person name="van Eijk R."/>
            <person name="Schleper C."/>
            <person name="Guy L."/>
            <person name="Ettema T.J."/>
        </authorList>
    </citation>
    <scope>NUCLEOTIDE SEQUENCE</scope>
</reference>
<keyword evidence="3" id="KW-0238">DNA-binding</keyword>
<dbReference type="AlphaFoldDB" id="A0A0F9WFI0"/>
<comment type="caution">
    <text evidence="5">The sequence shown here is derived from an EMBL/GenBank/DDBJ whole genome shotgun (WGS) entry which is preliminary data.</text>
</comment>
<dbReference type="InterPro" id="IPR005650">
    <property type="entry name" value="BlaI_family"/>
</dbReference>
<name>A0A0F9WFI0_9ZZZZ</name>
<sequence>MGKQTSLSRRERQIMDIIFRMGKATVTEVLNAMTDPPDRSSVRTLIRILEEKGHLKHRKNGQEYIYRPTAGRKQVGRSALQRVISTFFDDSFDQAVAAHLSDPNAKLTNQQRRRLTDLINEAKQQEK</sequence>
<dbReference type="InterPro" id="IPR036388">
    <property type="entry name" value="WH-like_DNA-bd_sf"/>
</dbReference>
<evidence type="ECO:0000256" key="3">
    <source>
        <dbReference type="ARBA" id="ARBA00023125"/>
    </source>
</evidence>
<dbReference type="Pfam" id="PF03965">
    <property type="entry name" value="Penicillinase_R"/>
    <property type="match status" value="1"/>
</dbReference>
<dbReference type="GO" id="GO:0003677">
    <property type="term" value="F:DNA binding"/>
    <property type="evidence" value="ECO:0007669"/>
    <property type="project" value="UniProtKB-KW"/>
</dbReference>
<evidence type="ECO:0008006" key="6">
    <source>
        <dbReference type="Google" id="ProtNLM"/>
    </source>
</evidence>
<protein>
    <recommendedName>
        <fullName evidence="6">Penicillinase repressor</fullName>
    </recommendedName>
</protein>
<accession>A0A0F9WFI0</accession>
<dbReference type="GO" id="GO:0045892">
    <property type="term" value="P:negative regulation of DNA-templated transcription"/>
    <property type="evidence" value="ECO:0007669"/>
    <property type="project" value="InterPro"/>
</dbReference>
<dbReference type="EMBL" id="LAZR01000003">
    <property type="protein sequence ID" value="KKO11258.1"/>
    <property type="molecule type" value="Genomic_DNA"/>
</dbReference>
<organism evidence="5">
    <name type="scientific">marine sediment metagenome</name>
    <dbReference type="NCBI Taxonomy" id="412755"/>
    <lineage>
        <taxon>unclassified sequences</taxon>
        <taxon>metagenomes</taxon>
        <taxon>ecological metagenomes</taxon>
    </lineage>
</organism>
<dbReference type="SUPFAM" id="SSF46785">
    <property type="entry name" value="Winged helix' DNA-binding domain"/>
    <property type="match status" value="1"/>
</dbReference>